<evidence type="ECO:0000256" key="1">
    <source>
        <dbReference type="ARBA" id="ARBA00010062"/>
    </source>
</evidence>
<feature type="chain" id="PRO_5046976617" evidence="4">
    <location>
        <begin position="22"/>
        <end position="399"/>
    </location>
</feature>
<evidence type="ECO:0000259" key="5">
    <source>
        <dbReference type="Pfam" id="PF13458"/>
    </source>
</evidence>
<keyword evidence="3" id="KW-0029">Amino-acid transport</keyword>
<keyword evidence="3" id="KW-0813">Transport</keyword>
<reference evidence="7" key="1">
    <citation type="journal article" date="2021" name="ISME J.">
        <title>Evolutionary origin and ecological implication of a unique nif island in free-living Bradyrhizobium lineages.</title>
        <authorList>
            <person name="Tao J."/>
        </authorList>
    </citation>
    <scope>NUCLEOTIDE SEQUENCE [LARGE SCALE GENOMIC DNA]</scope>
    <source>
        <strain evidence="7">SZCCT0434</strain>
    </source>
</reference>
<evidence type="ECO:0000256" key="2">
    <source>
        <dbReference type="ARBA" id="ARBA00022729"/>
    </source>
</evidence>
<protein>
    <submittedName>
        <fullName evidence="6">ABC transporter substrate-binding protein</fullName>
    </submittedName>
</protein>
<organism evidence="6 7">
    <name type="scientific">Bradyrhizobium jicamae</name>
    <dbReference type="NCBI Taxonomy" id="280332"/>
    <lineage>
        <taxon>Bacteria</taxon>
        <taxon>Pseudomonadati</taxon>
        <taxon>Pseudomonadota</taxon>
        <taxon>Alphaproteobacteria</taxon>
        <taxon>Hyphomicrobiales</taxon>
        <taxon>Nitrobacteraceae</taxon>
        <taxon>Bradyrhizobium</taxon>
    </lineage>
</organism>
<evidence type="ECO:0000256" key="4">
    <source>
        <dbReference type="SAM" id="SignalP"/>
    </source>
</evidence>
<sequence length="399" mass="42411">MKTFSIAVFSAALLLAPTVRAQTTVKIGVLTDLSGPYADLSGRGSIIGTQLAVEEFKSQHKDISVEVISADHQNKPDIGGAIARKWFDQEGVDAIIDVANSGVALAVSQIAKDKDKVFLATGPATSDLTGKACSPNTVHWTYDTYALSHGTGGALVKAGGNTWFFLTADYAFGQALERDTSAVVVAEGGEVAGSVKHPLNTSDFSSFLLQAQAAKTKVIGLGNAGADTINAIKQASEFGITENTKLAALLFFITDVHSLGLKAAHGLVLTEAYYWDLNDGARGFARRFAEKAPGRVPSQIHAGAYSATLHYLKAIAAAPNNKSGAAVVSEMKKLPTDDVVFGQGSVREDGRQLHDMYLFEVKKPEESKGPWDYYKLVSKIAAKDAFRPLSESTCPLVKK</sequence>
<evidence type="ECO:0000256" key="3">
    <source>
        <dbReference type="ARBA" id="ARBA00022970"/>
    </source>
</evidence>
<dbReference type="InterPro" id="IPR028082">
    <property type="entry name" value="Peripla_BP_I"/>
</dbReference>
<keyword evidence="2 4" id="KW-0732">Signal</keyword>
<proteinExistence type="inferred from homology"/>
<dbReference type="EMBL" id="JAFCJH010000052">
    <property type="protein sequence ID" value="MBR0800316.1"/>
    <property type="molecule type" value="Genomic_DNA"/>
</dbReference>
<evidence type="ECO:0000313" key="7">
    <source>
        <dbReference type="Proteomes" id="UP001315278"/>
    </source>
</evidence>
<dbReference type="Gene3D" id="3.40.50.2300">
    <property type="match status" value="2"/>
</dbReference>
<keyword evidence="7" id="KW-1185">Reference proteome</keyword>
<dbReference type="InterPro" id="IPR051010">
    <property type="entry name" value="BCAA_transport"/>
</dbReference>
<comment type="caution">
    <text evidence="6">The sequence shown here is derived from an EMBL/GenBank/DDBJ whole genome shotgun (WGS) entry which is preliminary data.</text>
</comment>
<dbReference type="Proteomes" id="UP001315278">
    <property type="component" value="Unassembled WGS sequence"/>
</dbReference>
<dbReference type="Pfam" id="PF13458">
    <property type="entry name" value="Peripla_BP_6"/>
    <property type="match status" value="1"/>
</dbReference>
<gene>
    <name evidence="6" type="ORF">JQ615_33605</name>
</gene>
<dbReference type="CDD" id="cd06327">
    <property type="entry name" value="PBP1_SBP-like"/>
    <property type="match status" value="1"/>
</dbReference>
<dbReference type="PANTHER" id="PTHR30483:SF6">
    <property type="entry name" value="PERIPLASMIC BINDING PROTEIN OF ABC TRANSPORTER FOR NATURAL AMINO ACIDS"/>
    <property type="match status" value="1"/>
</dbReference>
<feature type="signal peptide" evidence="4">
    <location>
        <begin position="1"/>
        <end position="21"/>
    </location>
</feature>
<evidence type="ECO:0000313" key="6">
    <source>
        <dbReference type="EMBL" id="MBR0800316.1"/>
    </source>
</evidence>
<comment type="similarity">
    <text evidence="1">Belongs to the leucine-binding protein family.</text>
</comment>
<dbReference type="InterPro" id="IPR028081">
    <property type="entry name" value="Leu-bd"/>
</dbReference>
<dbReference type="PANTHER" id="PTHR30483">
    <property type="entry name" value="LEUCINE-SPECIFIC-BINDING PROTEIN"/>
    <property type="match status" value="1"/>
</dbReference>
<accession>A0ABS5FU15</accession>
<name>A0ABS5FU15_9BRAD</name>
<dbReference type="SUPFAM" id="SSF53822">
    <property type="entry name" value="Periplasmic binding protein-like I"/>
    <property type="match status" value="1"/>
</dbReference>
<dbReference type="RefSeq" id="WP_212494744.1">
    <property type="nucleotide sequence ID" value="NZ_JAFCJH010000052.1"/>
</dbReference>
<feature type="domain" description="Leucine-binding protein" evidence="5">
    <location>
        <begin position="24"/>
        <end position="362"/>
    </location>
</feature>